<dbReference type="InterPro" id="IPR005225">
    <property type="entry name" value="Small_GTP-bd"/>
</dbReference>
<dbReference type="FunFam" id="2.40.30.10:FF:000029">
    <property type="entry name" value="116 kDa U5 small nuclear ribonucleoprotein component"/>
    <property type="match status" value="1"/>
</dbReference>
<evidence type="ECO:0000259" key="9">
    <source>
        <dbReference type="PROSITE" id="PS51722"/>
    </source>
</evidence>
<dbReference type="Gene3D" id="3.30.230.10">
    <property type="match status" value="1"/>
</dbReference>
<dbReference type="GO" id="GO:0000974">
    <property type="term" value="C:Prp19 complex"/>
    <property type="evidence" value="ECO:0007669"/>
    <property type="project" value="UniProtKB-ARBA"/>
</dbReference>
<dbReference type="GO" id="GO:0071007">
    <property type="term" value="C:U2-type catalytic step 2 spliceosome"/>
    <property type="evidence" value="ECO:0007669"/>
    <property type="project" value="TreeGrafter"/>
</dbReference>
<dbReference type="FunFam" id="3.90.1430.10:FF:000001">
    <property type="entry name" value="116 kDa U5 small nuclear ribonucleoprotein component"/>
    <property type="match status" value="1"/>
</dbReference>
<evidence type="ECO:0000313" key="11">
    <source>
        <dbReference type="Proteomes" id="UP000271241"/>
    </source>
</evidence>
<dbReference type="NCBIfam" id="TIGR00231">
    <property type="entry name" value="small_GTP"/>
    <property type="match status" value="1"/>
</dbReference>
<dbReference type="Pfam" id="PF16004">
    <property type="entry name" value="EFTUD2"/>
    <property type="match status" value="1"/>
</dbReference>
<evidence type="ECO:0000313" key="10">
    <source>
        <dbReference type="EMBL" id="RKP04912.1"/>
    </source>
</evidence>
<dbReference type="EMBL" id="KZ993375">
    <property type="protein sequence ID" value="RKP04912.1"/>
    <property type="molecule type" value="Genomic_DNA"/>
</dbReference>
<dbReference type="GO" id="GO:0046540">
    <property type="term" value="C:U4/U6 x U5 tri-snRNP complex"/>
    <property type="evidence" value="ECO:0007669"/>
    <property type="project" value="TreeGrafter"/>
</dbReference>
<organism evidence="10 11">
    <name type="scientific">Thamnocephalis sphaerospora</name>
    <dbReference type="NCBI Taxonomy" id="78915"/>
    <lineage>
        <taxon>Eukaryota</taxon>
        <taxon>Fungi</taxon>
        <taxon>Fungi incertae sedis</taxon>
        <taxon>Zoopagomycota</taxon>
        <taxon>Zoopagomycotina</taxon>
        <taxon>Zoopagomycetes</taxon>
        <taxon>Zoopagales</taxon>
        <taxon>Sigmoideomycetaceae</taxon>
        <taxon>Thamnocephalis</taxon>
    </lineage>
</organism>
<dbReference type="InterPro" id="IPR020568">
    <property type="entry name" value="Ribosomal_Su5_D2-typ_SF"/>
</dbReference>
<dbReference type="STRING" id="78915.A0A4P9XGZ7"/>
<dbReference type="SUPFAM" id="SSF52540">
    <property type="entry name" value="P-loop containing nucleoside triphosphate hydrolases"/>
    <property type="match status" value="1"/>
</dbReference>
<dbReference type="SUPFAM" id="SSF54980">
    <property type="entry name" value="EF-G C-terminal domain-like"/>
    <property type="match status" value="1"/>
</dbReference>
<dbReference type="Gene3D" id="2.40.30.10">
    <property type="entry name" value="Translation factors"/>
    <property type="match status" value="1"/>
</dbReference>
<dbReference type="Gene3D" id="3.90.1430.10">
    <property type="entry name" value="Yeast translation eEF2 (G' domain)"/>
    <property type="match status" value="1"/>
</dbReference>
<evidence type="ECO:0000256" key="5">
    <source>
        <dbReference type="ARBA" id="ARBA00023187"/>
    </source>
</evidence>
<comment type="function">
    <text evidence="7">Component of the U5 snRNP complex required for pre-mRNA splicing. Binds GTP.</text>
</comment>
<dbReference type="Proteomes" id="UP000271241">
    <property type="component" value="Unassembled WGS sequence"/>
</dbReference>
<dbReference type="InterPro" id="IPR031950">
    <property type="entry name" value="EFTUD2_N"/>
</dbReference>
<dbReference type="InterPro" id="IPR000795">
    <property type="entry name" value="T_Tr_GTP-bd_dom"/>
</dbReference>
<evidence type="ECO:0000256" key="6">
    <source>
        <dbReference type="ARBA" id="ARBA00023242"/>
    </source>
</evidence>
<feature type="domain" description="Tr-type G" evidence="9">
    <location>
        <begin position="143"/>
        <end position="424"/>
    </location>
</feature>
<evidence type="ECO:0000256" key="3">
    <source>
        <dbReference type="ARBA" id="ARBA00022741"/>
    </source>
</evidence>
<dbReference type="GO" id="GO:0030623">
    <property type="term" value="F:U5 snRNA binding"/>
    <property type="evidence" value="ECO:0007669"/>
    <property type="project" value="TreeGrafter"/>
</dbReference>
<feature type="region of interest" description="Disordered" evidence="8">
    <location>
        <begin position="1"/>
        <end position="49"/>
    </location>
</feature>
<dbReference type="AlphaFoldDB" id="A0A4P9XGZ7"/>
<dbReference type="InterPro" id="IPR027417">
    <property type="entry name" value="P-loop_NTPase"/>
</dbReference>
<dbReference type="GO" id="GO:0000398">
    <property type="term" value="P:mRNA splicing, via spliceosome"/>
    <property type="evidence" value="ECO:0007669"/>
    <property type="project" value="TreeGrafter"/>
</dbReference>
<protein>
    <submittedName>
        <fullName evidence="10">P-loop containing nucleoside triphosphate hydrolase protein</fullName>
    </submittedName>
</protein>
<dbReference type="CDD" id="cd16264">
    <property type="entry name" value="snRNP_III"/>
    <property type="match status" value="1"/>
</dbReference>
<dbReference type="GO" id="GO:0003924">
    <property type="term" value="F:GTPase activity"/>
    <property type="evidence" value="ECO:0007669"/>
    <property type="project" value="InterPro"/>
</dbReference>
<dbReference type="InterPro" id="IPR035647">
    <property type="entry name" value="EFG_III/V"/>
</dbReference>
<name>A0A4P9XGZ7_9FUNG</name>
<dbReference type="PRINTS" id="PR00315">
    <property type="entry name" value="ELONGATNFCT"/>
</dbReference>
<dbReference type="GO" id="GO:0005525">
    <property type="term" value="F:GTP binding"/>
    <property type="evidence" value="ECO:0007669"/>
    <property type="project" value="UniProtKB-KW"/>
</dbReference>
<dbReference type="SUPFAM" id="SSF54211">
    <property type="entry name" value="Ribosomal protein S5 domain 2-like"/>
    <property type="match status" value="1"/>
</dbReference>
<evidence type="ECO:0000256" key="4">
    <source>
        <dbReference type="ARBA" id="ARBA00023134"/>
    </source>
</evidence>
<dbReference type="PANTHER" id="PTHR42908:SF6">
    <property type="entry name" value="116 KDA U5 SMALL NUCLEAR RIBONUCLEOPROTEIN COMPONENT"/>
    <property type="match status" value="1"/>
</dbReference>
<keyword evidence="5" id="KW-0508">mRNA splicing</keyword>
<dbReference type="PANTHER" id="PTHR42908">
    <property type="entry name" value="TRANSLATION ELONGATION FACTOR-RELATED"/>
    <property type="match status" value="1"/>
</dbReference>
<gene>
    <name evidence="10" type="ORF">THASP1DRAFT_35438</name>
</gene>
<sequence length="782" mass="87277">MDDSLYDEFGNYLGPELPSSDDEELAEASGLQGVGDHGGQDDAMEAEDELEAEAREQSSFALMRMDDVPENQVVLHEDKKYYPTAEEVYGQEVETLVQDEDTQLLSEPIVETVKVKSFTLGEEGLPKTVYQKEYLASMARLPGLTRNIAVVGHLHHGKTSFIDTLVAETHDVPRTLEKHRRYTDIHKLERERGLSIKAMPISLILPNSKGKSYLLNLMDTPGHVNFTDEVSATIRIADGAVLVVDAMEGVMAHTEVIIRQLIREGVAITLVINKVDRLVIELKLPPNDAYFKLRHVIEEVNTVIRGCAPTGTDLRLSPERGNVCFAASQMDWCFSLRSFAKMYTDMYGGVSADDFGRRLWGDVYFNPSKRSFSRKPIDQGAKRSFVHFILEPLFKIYAHTVGEQPAKLKSFLQSVGIKLKASQLKMNVKDLLPLVMRSFVGPPTGFVDMCVEHIPSPDDNAARLTEHIYTGPMDSRAAEAMKRCDPNGPLMVYITKLYPSDDASTFDAFGRVMSGTLQSGQRVFVMGEAFSPDDQEDMAAQNVSNLWLYESRYRIPVESAVAGSWVLIGGVDSVIAKTATLTDVSPEQEEAYIFRPLSFTTTPVLKVAIEPVNPSELPKMLDGLRKINKSYPIVKTKVEESGEHVVLGTGELYLDCVLHDLRRMYSEIEIKVADPVVRFCETVVETSSLKCFAETPNKKNKITITAEPLEKGIAEDIENGAVKIDWANRDIGQFFERKYNWDLLASRSVWAFVVHAMYSPVSWGACFVGTLPSLAFSLTFYA</sequence>
<evidence type="ECO:0000256" key="8">
    <source>
        <dbReference type="SAM" id="MobiDB-lite"/>
    </source>
</evidence>
<evidence type="ECO:0000256" key="1">
    <source>
        <dbReference type="ARBA" id="ARBA00004123"/>
    </source>
</evidence>
<keyword evidence="6" id="KW-0539">Nucleus</keyword>
<dbReference type="GO" id="GO:0005829">
    <property type="term" value="C:cytosol"/>
    <property type="evidence" value="ECO:0007669"/>
    <property type="project" value="TreeGrafter"/>
</dbReference>
<proteinExistence type="predicted"/>
<keyword evidence="2" id="KW-0507">mRNA processing</keyword>
<reference evidence="11" key="1">
    <citation type="journal article" date="2018" name="Nat. Microbiol.">
        <title>Leveraging single-cell genomics to expand the fungal tree of life.</title>
        <authorList>
            <person name="Ahrendt S.R."/>
            <person name="Quandt C.A."/>
            <person name="Ciobanu D."/>
            <person name="Clum A."/>
            <person name="Salamov A."/>
            <person name="Andreopoulos B."/>
            <person name="Cheng J.F."/>
            <person name="Woyke T."/>
            <person name="Pelin A."/>
            <person name="Henrissat B."/>
            <person name="Reynolds N.K."/>
            <person name="Benny G.L."/>
            <person name="Smith M.E."/>
            <person name="James T.Y."/>
            <person name="Grigoriev I.V."/>
        </authorList>
    </citation>
    <scope>NUCLEOTIDE SEQUENCE [LARGE SCALE GENOMIC DNA]</scope>
    <source>
        <strain evidence="11">RSA 1356</strain>
    </source>
</reference>
<dbReference type="FunFam" id="3.30.70.870:FF:000002">
    <property type="entry name" value="Translation elongation factor 2"/>
    <property type="match status" value="1"/>
</dbReference>
<dbReference type="InterPro" id="IPR041095">
    <property type="entry name" value="EFG_II"/>
</dbReference>
<dbReference type="InterPro" id="IPR014721">
    <property type="entry name" value="Ribsml_uS5_D2-typ_fold_subgr"/>
</dbReference>
<evidence type="ECO:0000256" key="2">
    <source>
        <dbReference type="ARBA" id="ARBA00022664"/>
    </source>
</evidence>
<dbReference type="InterPro" id="IPR009000">
    <property type="entry name" value="Transl_B-barrel_sf"/>
</dbReference>
<dbReference type="SUPFAM" id="SSF50447">
    <property type="entry name" value="Translation proteins"/>
    <property type="match status" value="1"/>
</dbReference>
<dbReference type="CDD" id="cd04090">
    <property type="entry name" value="EF2_II_snRNP"/>
    <property type="match status" value="1"/>
</dbReference>
<keyword evidence="4" id="KW-0342">GTP-binding</keyword>
<dbReference type="Gene3D" id="3.40.50.300">
    <property type="entry name" value="P-loop containing nucleotide triphosphate hydrolases"/>
    <property type="match status" value="1"/>
</dbReference>
<dbReference type="PROSITE" id="PS51722">
    <property type="entry name" value="G_TR_2"/>
    <property type="match status" value="1"/>
</dbReference>
<keyword evidence="11" id="KW-1185">Reference proteome</keyword>
<comment type="subcellular location">
    <subcellularLocation>
        <location evidence="1">Nucleus</location>
    </subcellularLocation>
</comment>
<dbReference type="FunFam" id="3.40.50.300:FF:000646">
    <property type="entry name" value="U5 small nuclear ribonucleoprotein component"/>
    <property type="match status" value="1"/>
</dbReference>
<dbReference type="Gene3D" id="3.30.70.870">
    <property type="entry name" value="Elongation Factor G (Translational Gtpase), domain 3"/>
    <property type="match status" value="1"/>
</dbReference>
<dbReference type="Pfam" id="PF00009">
    <property type="entry name" value="GTP_EFTU"/>
    <property type="match status" value="1"/>
</dbReference>
<keyword evidence="10" id="KW-0378">Hydrolase</keyword>
<evidence type="ECO:0000256" key="7">
    <source>
        <dbReference type="ARBA" id="ARBA00055641"/>
    </source>
</evidence>
<dbReference type="OrthoDB" id="364892at2759"/>
<dbReference type="CDD" id="cd04167">
    <property type="entry name" value="Snu114p"/>
    <property type="match status" value="1"/>
</dbReference>
<dbReference type="Pfam" id="PF14492">
    <property type="entry name" value="EFG_III"/>
    <property type="match status" value="1"/>
</dbReference>
<accession>A0A4P9XGZ7</accession>
<dbReference type="InterPro" id="IPR044121">
    <property type="entry name" value="Snu114_GTP-bd"/>
</dbReference>
<keyword evidence="3" id="KW-0547">Nucleotide-binding</keyword>